<evidence type="ECO:0000313" key="19">
    <source>
        <dbReference type="EMBL" id="SCF47645.1"/>
    </source>
</evidence>
<evidence type="ECO:0000256" key="11">
    <source>
        <dbReference type="ARBA" id="ARBA00023029"/>
    </source>
</evidence>
<keyword evidence="16" id="KW-0175">Coiled coil</keyword>
<dbReference type="Proteomes" id="UP000183585">
    <property type="component" value="Unassembled WGS sequence"/>
</dbReference>
<evidence type="ECO:0000256" key="5">
    <source>
        <dbReference type="ARBA" id="ARBA00012895"/>
    </source>
</evidence>
<dbReference type="InterPro" id="IPR003586">
    <property type="entry name" value="Hint_dom_C"/>
</dbReference>
<dbReference type="InterPro" id="IPR004042">
    <property type="entry name" value="Intein_endonuc_central"/>
</dbReference>
<dbReference type="PROSITE" id="PS50817">
    <property type="entry name" value="INTEIN_N_TER"/>
    <property type="match status" value="1"/>
</dbReference>
<dbReference type="Gene3D" id="2.120.10.90">
    <property type="entry name" value="DNA gyrase/topoisomerase IV, subunit A, C-terminal"/>
    <property type="match status" value="1"/>
</dbReference>
<dbReference type="InterPro" id="IPR003587">
    <property type="entry name" value="Hint_dom_N"/>
</dbReference>
<dbReference type="InterPro" id="IPR006142">
    <property type="entry name" value="INTEIN"/>
</dbReference>
<evidence type="ECO:0000259" key="18">
    <source>
        <dbReference type="PROSITE" id="PS52040"/>
    </source>
</evidence>
<dbReference type="AlphaFoldDB" id="A0A1C5AQY1"/>
<comment type="function">
    <text evidence="2">A type II topoisomerase that negatively supercoils closed circular double-stranded (ds) DNA in an ATP-dependent manner to modulate DNA topology and maintain chromosomes in an underwound state. Negative supercoiling favors strand separation, and DNA replication, transcription, recombination and repair, all of which involve strand separation. Also able to catalyze the interconversion of other topological isomers of dsDNA rings, including catenanes and knotted rings. Type II topoisomerases break and join 2 DNA strands simultaneously in an ATP-dependent manner.</text>
</comment>
<evidence type="ECO:0000256" key="2">
    <source>
        <dbReference type="ARBA" id="ARBA00001978"/>
    </source>
</evidence>
<dbReference type="FunFam" id="1.10.268.10:FF:000001">
    <property type="entry name" value="DNA gyrase subunit A"/>
    <property type="match status" value="1"/>
</dbReference>
<evidence type="ECO:0000256" key="13">
    <source>
        <dbReference type="ARBA" id="ARBA00023235"/>
    </source>
</evidence>
<dbReference type="SMART" id="SM00305">
    <property type="entry name" value="HintC"/>
    <property type="match status" value="1"/>
</dbReference>
<organism evidence="19 20">
    <name type="scientific">Micromonospora carbonacea</name>
    <dbReference type="NCBI Taxonomy" id="47853"/>
    <lineage>
        <taxon>Bacteria</taxon>
        <taxon>Bacillati</taxon>
        <taxon>Actinomycetota</taxon>
        <taxon>Actinomycetes</taxon>
        <taxon>Micromonosporales</taxon>
        <taxon>Micromonosporaceae</taxon>
        <taxon>Micromonospora</taxon>
    </lineage>
</organism>
<dbReference type="PROSITE" id="PS50818">
    <property type="entry name" value="INTEIN_C_TER"/>
    <property type="match status" value="1"/>
</dbReference>
<dbReference type="GO" id="GO:0034335">
    <property type="term" value="F:DNA negative supercoiling activity"/>
    <property type="evidence" value="ECO:0007669"/>
    <property type="project" value="UniProtKB-ARBA"/>
</dbReference>
<evidence type="ECO:0000256" key="16">
    <source>
        <dbReference type="SAM" id="Coils"/>
    </source>
</evidence>
<reference evidence="20" key="1">
    <citation type="submission" date="2016-06" db="EMBL/GenBank/DDBJ databases">
        <authorList>
            <person name="Varghese N."/>
            <person name="Submissions Spin"/>
        </authorList>
    </citation>
    <scope>NUCLEOTIDE SEQUENCE [LARGE SCALE GENOMIC DNA]</scope>
    <source>
        <strain evidence="20">DSM 43168</strain>
    </source>
</reference>
<evidence type="ECO:0000256" key="1">
    <source>
        <dbReference type="ARBA" id="ARBA00000185"/>
    </source>
</evidence>
<dbReference type="STRING" id="47853.TK50_01610"/>
<dbReference type="InterPro" id="IPR006141">
    <property type="entry name" value="Intein_N"/>
</dbReference>
<dbReference type="InterPro" id="IPR050220">
    <property type="entry name" value="Type_II_DNA_Topoisomerases"/>
</dbReference>
<dbReference type="Gene3D" id="2.170.16.10">
    <property type="entry name" value="Hedgehog/Intein (Hint) domain"/>
    <property type="match status" value="2"/>
</dbReference>
<keyword evidence="11 15" id="KW-0799">Topoisomerase</keyword>
<keyword evidence="8" id="KW-0068">Autocatalytic cleavage</keyword>
<evidence type="ECO:0000256" key="6">
    <source>
        <dbReference type="ARBA" id="ARBA00022490"/>
    </source>
</evidence>
<dbReference type="InterPro" id="IPR013757">
    <property type="entry name" value="Topo_IIA_A_a_sf"/>
</dbReference>
<dbReference type="PANTHER" id="PTHR43493">
    <property type="entry name" value="DNA GYRASE/TOPOISOMERASE SUBUNIT A"/>
    <property type="match status" value="1"/>
</dbReference>
<evidence type="ECO:0000256" key="8">
    <source>
        <dbReference type="ARBA" id="ARBA00022813"/>
    </source>
</evidence>
<dbReference type="GO" id="GO:0005524">
    <property type="term" value="F:ATP binding"/>
    <property type="evidence" value="ECO:0007669"/>
    <property type="project" value="UniProtKB-KW"/>
</dbReference>
<accession>A0A1C5AQY1</accession>
<dbReference type="GO" id="GO:0009330">
    <property type="term" value="C:DNA topoisomerase type II (double strand cut, ATP-hydrolyzing) complex"/>
    <property type="evidence" value="ECO:0007669"/>
    <property type="project" value="TreeGrafter"/>
</dbReference>
<dbReference type="SUPFAM" id="SSF56719">
    <property type="entry name" value="Type II DNA topoisomerase"/>
    <property type="match status" value="2"/>
</dbReference>
<keyword evidence="9" id="KW-0067">ATP-binding</keyword>
<dbReference type="InterPro" id="IPR013760">
    <property type="entry name" value="Topo_IIA-like_dom_sf"/>
</dbReference>
<feature type="active site" description="O-(5'-phospho-DNA)-tyrosine intermediate" evidence="15">
    <location>
        <position position="142"/>
    </location>
</feature>
<dbReference type="GO" id="GO:0006265">
    <property type="term" value="P:DNA topological change"/>
    <property type="evidence" value="ECO:0007669"/>
    <property type="project" value="UniProtKB-UniRule"/>
</dbReference>
<dbReference type="NCBIfam" id="TIGR01063">
    <property type="entry name" value="gyrA"/>
    <property type="match status" value="1"/>
</dbReference>
<keyword evidence="7" id="KW-0547">Nucleotide-binding</keyword>
<evidence type="ECO:0000256" key="9">
    <source>
        <dbReference type="ARBA" id="ARBA00022840"/>
    </source>
</evidence>
<comment type="similarity">
    <text evidence="4">Belongs to the type II topoisomerase GyrA/ParC subunit family.</text>
</comment>
<dbReference type="GO" id="GO:0004519">
    <property type="term" value="F:endonuclease activity"/>
    <property type="evidence" value="ECO:0007669"/>
    <property type="project" value="InterPro"/>
</dbReference>
<evidence type="ECO:0000256" key="12">
    <source>
        <dbReference type="ARBA" id="ARBA00023125"/>
    </source>
</evidence>
<sequence length="1260" mass="139703">MTDSPESTPSEPEVPETPAAAVVAHDRIEPVGLEVEMQRSYLDYAMSVIVGRALPDVRDGLKPVHRKILYAMFDSGYRPDRGYVKCSRVVGDVMGQFHPHGDSAIYDALVRMAQPWSLRYPLVDGNGNFGSPGNDPAAAMRYCLDGNVRIRTADGAVRIGDVVPDAAPSSETDIELKVRDRNGDLVRASKFFHSGEHPTLRLRTREGYELTGTHNHPVLCLVDVAGVPTLLWKLLAEIGPGDRVVIQRTVPDEIGYPMLEHVEAAVLAGAFVSEGWVSEGRAGFNNTDREFFVRVLAAYDLAVGGPRYVSQRTIASGSLLHEIDVQDLSALRESLLGELVGARSAAKFVPEFVWRGPAAIKRAFLQALFEGDGSSSLLPRNTIQVSYSTRSERLAREVQQLLLEFGVISKQCPYDTGEIKVVVTNRRDARIFAQQVGFLGRKQAKLESELAQVPASSTALSGDHVPLVGDFVREHGATRWTERDWLRRHNVDRIERWERDRDEIAARITEREVLDVVEPLVDGRFYYAEVASVTDAGVQPVYSIRVDTDDHSFVSDGFVSHNTECKLDPLAMEMLRDIDEDTVDLQDNYDGRAKEPTILPSRIPNLLINGSEGIAVGMATKIPPHNLREIGAAVQWCLENPDVDEATTLDALIEIVKGPDFPTHGLIVGTQAIQDAYRTGRGSIRMRAVVEVEEDKRGRPALVVSELPYQVNPDNLAERIAELIKEGKLAGIADIRDESSGRTGMRIVLVLKRDAVAKVVLNNLYKHTQLQETFGANMLALVDGVPRTLNLAQFLRYYVEHQIEVIRRRTAFRLRKAEERAHILRGLSKALDALDEVIALIRRSPTVEDARQGLIRLLEIDEIQATAILDMQLRRLAALERQRILDDLAKLELEIADLKDILAKPERQRRIVSEELGEIVAKWGDERRTKIVPFDGEVSMEDLIAREDVVVTITRTGYAKRTKVDLYRSQRRGGKGVSGATLRQDDIVSHFFVCSTHDWILFFTNKGRVYRAKAYELPEASRVAKGQHVANLLAFQADEQIAQIIEIPNYQVAPYLVLATKNGLVKKTRLEEFDSNRSGGVIAINLRDEDELVGAALVAPSDDLLLVSKNAQAIRFNATDEALRPMGRATSGVIGMRFSDEDVLLAMEVVREGLDVLVATNGGYAKRTPIEEYPVQGRGGKGVLTAKITERRGGLVGAVVIHPDDELFAITSNGGVIRTPVKPVRRTRDRNTMGVKLMDLPDGVTIVAIARNADEPDEQD</sequence>
<dbReference type="FunFam" id="3.30.1360.40:FF:000008">
    <property type="entry name" value="DNA topoisomerase (ATP-hydrolyzing)"/>
    <property type="match status" value="1"/>
</dbReference>
<dbReference type="Pfam" id="PF03989">
    <property type="entry name" value="DNA_gyraseA_C"/>
    <property type="match status" value="6"/>
</dbReference>
<keyword evidence="12 15" id="KW-0238">DNA-binding</keyword>
<dbReference type="SUPFAM" id="SSF101904">
    <property type="entry name" value="GyrA/ParC C-terminal domain-like"/>
    <property type="match status" value="1"/>
</dbReference>
<evidence type="ECO:0000259" key="17">
    <source>
        <dbReference type="PROSITE" id="PS50819"/>
    </source>
</evidence>
<dbReference type="InterPro" id="IPR002205">
    <property type="entry name" value="Topo_IIA_dom_A"/>
</dbReference>
<dbReference type="NCBIfam" id="TIGR01445">
    <property type="entry name" value="intein_Nterm"/>
    <property type="match status" value="1"/>
</dbReference>
<dbReference type="InterPro" id="IPR030934">
    <property type="entry name" value="Intein_C"/>
</dbReference>
<dbReference type="Pfam" id="PF00521">
    <property type="entry name" value="DNA_topoisoIV"/>
    <property type="match status" value="2"/>
</dbReference>
<dbReference type="Gene3D" id="3.90.199.10">
    <property type="entry name" value="Topoisomerase II, domain 5"/>
    <property type="match status" value="2"/>
</dbReference>
<dbReference type="InterPro" id="IPR036844">
    <property type="entry name" value="Hint_dom_sf"/>
</dbReference>
<dbReference type="SMART" id="SM00306">
    <property type="entry name" value="HintN"/>
    <property type="match status" value="1"/>
</dbReference>
<evidence type="ECO:0000256" key="3">
    <source>
        <dbReference type="ARBA" id="ARBA00004496"/>
    </source>
</evidence>
<dbReference type="Gene3D" id="1.10.268.10">
    <property type="entry name" value="Topoisomerase, domain 3"/>
    <property type="match status" value="1"/>
</dbReference>
<dbReference type="PROSITE" id="PS50819">
    <property type="entry name" value="INTEIN_ENDONUCLEASE"/>
    <property type="match status" value="1"/>
</dbReference>
<keyword evidence="13 15" id="KW-0413">Isomerase</keyword>
<evidence type="ECO:0000256" key="14">
    <source>
        <dbReference type="ARBA" id="ARBA00026190"/>
    </source>
</evidence>
<dbReference type="SMART" id="SM00434">
    <property type="entry name" value="TOP4c"/>
    <property type="match status" value="1"/>
</dbReference>
<evidence type="ECO:0000256" key="15">
    <source>
        <dbReference type="PROSITE-ProRule" id="PRU01384"/>
    </source>
</evidence>
<comment type="subcellular location">
    <subcellularLocation>
        <location evidence="3">Cytoplasm</location>
    </subcellularLocation>
</comment>
<dbReference type="Gene3D" id="3.30.1360.40">
    <property type="match status" value="1"/>
</dbReference>
<dbReference type="PRINTS" id="PR00379">
    <property type="entry name" value="INTEIN"/>
</dbReference>
<protein>
    <recommendedName>
        <fullName evidence="14">DNA gyrase subunit A</fullName>
        <ecNumber evidence="5">5.6.2.2</ecNumber>
    </recommendedName>
</protein>
<feature type="coiled-coil region" evidence="16">
    <location>
        <begin position="881"/>
        <end position="908"/>
    </location>
</feature>
<dbReference type="CDD" id="cd00081">
    <property type="entry name" value="Hint"/>
    <property type="match status" value="1"/>
</dbReference>
<dbReference type="InterPro" id="IPR004860">
    <property type="entry name" value="LAGLIDADG_dom"/>
</dbReference>
<dbReference type="CDD" id="cd00187">
    <property type="entry name" value="TOP4c"/>
    <property type="match status" value="1"/>
</dbReference>
<dbReference type="EC" id="5.6.2.2" evidence="5"/>
<evidence type="ECO:0000313" key="20">
    <source>
        <dbReference type="Proteomes" id="UP000183585"/>
    </source>
</evidence>
<evidence type="ECO:0000256" key="10">
    <source>
        <dbReference type="ARBA" id="ARBA00023000"/>
    </source>
</evidence>
<dbReference type="InterPro" id="IPR035516">
    <property type="entry name" value="Gyrase/topoIV_suA_C"/>
</dbReference>
<gene>
    <name evidence="19" type="ORF">GA0070563_116160</name>
</gene>
<dbReference type="GO" id="GO:0005737">
    <property type="term" value="C:cytoplasm"/>
    <property type="evidence" value="ECO:0007669"/>
    <property type="project" value="UniProtKB-SubCell"/>
</dbReference>
<dbReference type="Gene3D" id="3.10.28.10">
    <property type="entry name" value="Homing endonucleases"/>
    <property type="match status" value="1"/>
</dbReference>
<dbReference type="GO" id="GO:0016539">
    <property type="term" value="P:intein-mediated protein splicing"/>
    <property type="evidence" value="ECO:0007669"/>
    <property type="project" value="InterPro"/>
</dbReference>
<keyword evidence="10" id="KW-0651">Protein splicing</keyword>
<dbReference type="InterPro" id="IPR013758">
    <property type="entry name" value="Topo_IIA_A/C_ab"/>
</dbReference>
<name>A0A1C5AQY1_9ACTN</name>
<dbReference type="NCBIfam" id="TIGR01443">
    <property type="entry name" value="intein_Cterm"/>
    <property type="match status" value="1"/>
</dbReference>
<dbReference type="PROSITE" id="PS52040">
    <property type="entry name" value="TOPO_IIA"/>
    <property type="match status" value="1"/>
</dbReference>
<dbReference type="NCBIfam" id="NF038098">
    <property type="entry name" value="GyrA_w_intein"/>
    <property type="match status" value="1"/>
</dbReference>
<comment type="catalytic activity">
    <reaction evidence="1 15">
        <text>ATP-dependent breakage, passage and rejoining of double-stranded DNA.</text>
        <dbReference type="EC" id="5.6.2.2"/>
    </reaction>
</comment>
<dbReference type="PANTHER" id="PTHR43493:SF5">
    <property type="entry name" value="DNA GYRASE SUBUNIT A, CHLOROPLASTIC_MITOCHONDRIAL"/>
    <property type="match status" value="1"/>
</dbReference>
<dbReference type="NCBIfam" id="NF004043">
    <property type="entry name" value="PRK05560.1"/>
    <property type="match status" value="1"/>
</dbReference>
<evidence type="ECO:0000256" key="4">
    <source>
        <dbReference type="ARBA" id="ARBA00008263"/>
    </source>
</evidence>
<dbReference type="Pfam" id="PF14528">
    <property type="entry name" value="LAGLIDADG_3"/>
    <property type="match status" value="1"/>
</dbReference>
<keyword evidence="20" id="KW-1185">Reference proteome</keyword>
<dbReference type="InterPro" id="IPR053555">
    <property type="entry name" value="Topoisomerase_II_GyrA/ParC"/>
</dbReference>
<dbReference type="SUPFAM" id="SSF51294">
    <property type="entry name" value="Hedgehog/intein (Hint) domain"/>
    <property type="match status" value="1"/>
</dbReference>
<dbReference type="SUPFAM" id="SSF55608">
    <property type="entry name" value="Homing endonucleases"/>
    <property type="match status" value="1"/>
</dbReference>
<proteinExistence type="inferred from homology"/>
<dbReference type="GO" id="GO:0003677">
    <property type="term" value="F:DNA binding"/>
    <property type="evidence" value="ECO:0007669"/>
    <property type="project" value="UniProtKB-UniRule"/>
</dbReference>
<dbReference type="FunFam" id="2.120.10.90:FF:000001">
    <property type="entry name" value="DNA gyrase subunit A"/>
    <property type="match status" value="1"/>
</dbReference>
<feature type="domain" description="Topo IIA-type catalytic" evidence="18">
    <location>
        <begin position="54"/>
        <end position="943"/>
    </location>
</feature>
<dbReference type="InterPro" id="IPR027434">
    <property type="entry name" value="Homing_endonucl"/>
</dbReference>
<evidence type="ECO:0000256" key="7">
    <source>
        <dbReference type="ARBA" id="ARBA00022741"/>
    </source>
</evidence>
<dbReference type="EMBL" id="FMCT01000016">
    <property type="protein sequence ID" value="SCF47645.1"/>
    <property type="molecule type" value="Genomic_DNA"/>
</dbReference>
<keyword evidence="6" id="KW-0963">Cytoplasm</keyword>
<dbReference type="InterPro" id="IPR006691">
    <property type="entry name" value="GyrA/parC_rep"/>
</dbReference>
<feature type="domain" description="DOD-type homing endonuclease" evidence="17">
    <location>
        <begin position="267"/>
        <end position="407"/>
    </location>
</feature>